<dbReference type="InterPro" id="IPR036388">
    <property type="entry name" value="WH-like_DNA-bd_sf"/>
</dbReference>
<dbReference type="EMBL" id="BAAAQX010000010">
    <property type="protein sequence ID" value="GAA2208923.1"/>
    <property type="molecule type" value="Genomic_DNA"/>
</dbReference>
<dbReference type="Proteomes" id="UP001499843">
    <property type="component" value="Unassembled WGS sequence"/>
</dbReference>
<dbReference type="CDD" id="cd15831">
    <property type="entry name" value="BTAD"/>
    <property type="match status" value="1"/>
</dbReference>
<dbReference type="SMART" id="SM00862">
    <property type="entry name" value="Trans_reg_C"/>
    <property type="match status" value="1"/>
</dbReference>
<dbReference type="InterPro" id="IPR016032">
    <property type="entry name" value="Sig_transdc_resp-reg_C-effctor"/>
</dbReference>
<organism evidence="8 9">
    <name type="scientific">Nonomuraea monospora</name>
    <dbReference type="NCBI Taxonomy" id="568818"/>
    <lineage>
        <taxon>Bacteria</taxon>
        <taxon>Bacillati</taxon>
        <taxon>Actinomycetota</taxon>
        <taxon>Actinomycetes</taxon>
        <taxon>Streptosporangiales</taxon>
        <taxon>Streptosporangiaceae</taxon>
        <taxon>Nonomuraea</taxon>
    </lineage>
</organism>
<protein>
    <recommendedName>
        <fullName evidence="10">SARP family transcriptional regulator</fullName>
    </recommendedName>
</protein>
<keyword evidence="4" id="KW-0804">Transcription</keyword>
<evidence type="ECO:0000256" key="3">
    <source>
        <dbReference type="ARBA" id="ARBA00023125"/>
    </source>
</evidence>
<dbReference type="InterPro" id="IPR051677">
    <property type="entry name" value="AfsR-DnrI-RedD_regulator"/>
</dbReference>
<dbReference type="SMART" id="SM01043">
    <property type="entry name" value="BTAD"/>
    <property type="match status" value="1"/>
</dbReference>
<proteinExistence type="inferred from homology"/>
<comment type="caution">
    <text evidence="8">The sequence shown here is derived from an EMBL/GenBank/DDBJ whole genome shotgun (WGS) entry which is preliminary data.</text>
</comment>
<name>A0ABN3CHL7_9ACTN</name>
<keyword evidence="2" id="KW-0805">Transcription regulation</keyword>
<gene>
    <name evidence="8" type="ORF">GCM10009850_043810</name>
</gene>
<evidence type="ECO:0000313" key="8">
    <source>
        <dbReference type="EMBL" id="GAA2208923.1"/>
    </source>
</evidence>
<feature type="domain" description="OmpR/PhoB-type" evidence="6">
    <location>
        <begin position="15"/>
        <end position="91"/>
    </location>
</feature>
<dbReference type="InterPro" id="IPR005158">
    <property type="entry name" value="BTAD"/>
</dbReference>
<evidence type="ECO:0000259" key="7">
    <source>
        <dbReference type="SMART" id="SM01043"/>
    </source>
</evidence>
<dbReference type="PANTHER" id="PTHR35807">
    <property type="entry name" value="TRANSCRIPTIONAL REGULATOR REDD-RELATED"/>
    <property type="match status" value="1"/>
</dbReference>
<dbReference type="InterPro" id="IPR011990">
    <property type="entry name" value="TPR-like_helical_dom_sf"/>
</dbReference>
<evidence type="ECO:0000313" key="9">
    <source>
        <dbReference type="Proteomes" id="UP001499843"/>
    </source>
</evidence>
<keyword evidence="3" id="KW-0238">DNA-binding</keyword>
<dbReference type="InterPro" id="IPR001867">
    <property type="entry name" value="OmpR/PhoB-type_DNA-bd"/>
</dbReference>
<feature type="domain" description="Bacterial transcriptional activator" evidence="7">
    <location>
        <begin position="98"/>
        <end position="241"/>
    </location>
</feature>
<keyword evidence="9" id="KW-1185">Reference proteome</keyword>
<dbReference type="Pfam" id="PF03704">
    <property type="entry name" value="BTAD"/>
    <property type="match status" value="1"/>
</dbReference>
<evidence type="ECO:0000256" key="4">
    <source>
        <dbReference type="ARBA" id="ARBA00023163"/>
    </source>
</evidence>
<evidence type="ECO:0000256" key="1">
    <source>
        <dbReference type="ARBA" id="ARBA00005820"/>
    </source>
</evidence>
<evidence type="ECO:0000259" key="6">
    <source>
        <dbReference type="SMART" id="SM00862"/>
    </source>
</evidence>
<comment type="similarity">
    <text evidence="1">Belongs to the AfsR/DnrI/RedD regulatory family.</text>
</comment>
<sequence length="284" mass="30491">MFFTVLGPVGLTVAGRTHVLRRAQTRGLLAFMLLRANRVVPAEALIEALWGGAEPRTARSQVQNGMSAVRAQLRAHGGEGMLSSGPAGYLLTVAAEQVDHALFELRRREARASAGWSPAGAAAALRAGLELWRGPVLGGASGSYVEPARARLLDRYLTAREEFVELELRLGRHGEVAAEFLAAVDEHPGRERLRGQVMLALYRSGRQVEALRLYREHRVRLAEGHGLDPGPELVALHQAILENDPTLLTPGAPGAAAGEGGAGPARPARHQRRRTGRARPPAGR</sequence>
<dbReference type="SUPFAM" id="SSF46894">
    <property type="entry name" value="C-terminal effector domain of the bipartite response regulators"/>
    <property type="match status" value="1"/>
</dbReference>
<feature type="region of interest" description="Disordered" evidence="5">
    <location>
        <begin position="245"/>
        <end position="284"/>
    </location>
</feature>
<accession>A0ABN3CHL7</accession>
<dbReference type="SUPFAM" id="SSF48452">
    <property type="entry name" value="TPR-like"/>
    <property type="match status" value="1"/>
</dbReference>
<evidence type="ECO:0000256" key="5">
    <source>
        <dbReference type="SAM" id="MobiDB-lite"/>
    </source>
</evidence>
<dbReference type="Gene3D" id="1.10.10.10">
    <property type="entry name" value="Winged helix-like DNA-binding domain superfamily/Winged helix DNA-binding domain"/>
    <property type="match status" value="1"/>
</dbReference>
<evidence type="ECO:0000256" key="2">
    <source>
        <dbReference type="ARBA" id="ARBA00023015"/>
    </source>
</evidence>
<dbReference type="PANTHER" id="PTHR35807:SF1">
    <property type="entry name" value="TRANSCRIPTIONAL REGULATOR REDD"/>
    <property type="match status" value="1"/>
</dbReference>
<dbReference type="Gene3D" id="1.25.40.10">
    <property type="entry name" value="Tetratricopeptide repeat domain"/>
    <property type="match status" value="1"/>
</dbReference>
<feature type="compositionally biased region" description="Basic residues" evidence="5">
    <location>
        <begin position="267"/>
        <end position="277"/>
    </location>
</feature>
<evidence type="ECO:0008006" key="10">
    <source>
        <dbReference type="Google" id="ProtNLM"/>
    </source>
</evidence>
<reference evidence="8 9" key="1">
    <citation type="journal article" date="2019" name="Int. J. Syst. Evol. Microbiol.">
        <title>The Global Catalogue of Microorganisms (GCM) 10K type strain sequencing project: providing services to taxonomists for standard genome sequencing and annotation.</title>
        <authorList>
            <consortium name="The Broad Institute Genomics Platform"/>
            <consortium name="The Broad Institute Genome Sequencing Center for Infectious Disease"/>
            <person name="Wu L."/>
            <person name="Ma J."/>
        </authorList>
    </citation>
    <scope>NUCLEOTIDE SEQUENCE [LARGE SCALE GENOMIC DNA]</scope>
    <source>
        <strain evidence="8 9">JCM 16114</strain>
    </source>
</reference>